<dbReference type="GO" id="GO:0016757">
    <property type="term" value="F:glycosyltransferase activity"/>
    <property type="evidence" value="ECO:0007669"/>
    <property type="project" value="UniProtKB-KW"/>
</dbReference>
<sequence length="354" mass="41249">MGPLISVIIPVYNREKLIVDALESVLNQPCRSLEIIVVDDGSSDRSAEVCKRYQARDPRIKIFQKENGGVSSARNYGIKHATGRYVAFLDSDDAWVPGAMTSALCKYVEESDADIINFAYYYCNESMTRFRLQAGLRGEYAGEEKRDPWRFSFFWTMLYKNTFLLQHQLHFPVGINDGEDEVFKTAAIYFSNRIICTEIPLVAYRKTPGSLSRRKKDGIQKFLPYINGRLELAKVYHIDNEIWINMQEEVCCWLMKEMAVWHFKYGCRRDILEQTIRTHALFKKFRDYDLLGLGERDKREIRFYLRHPYLFESRMRLAGMVEAGIKALVEKPGIKDIFEKARYPLERSSIGNMG</sequence>
<evidence type="ECO:0000313" key="4">
    <source>
        <dbReference type="EMBL" id="PVY46312.1"/>
    </source>
</evidence>
<dbReference type="SUPFAM" id="SSF53448">
    <property type="entry name" value="Nucleotide-diphospho-sugar transferases"/>
    <property type="match status" value="1"/>
</dbReference>
<dbReference type="CDD" id="cd00761">
    <property type="entry name" value="Glyco_tranf_GTA_type"/>
    <property type="match status" value="1"/>
</dbReference>
<dbReference type="PANTHER" id="PTHR22916">
    <property type="entry name" value="GLYCOSYLTRANSFERASE"/>
    <property type="match status" value="1"/>
</dbReference>
<evidence type="ECO:0000256" key="1">
    <source>
        <dbReference type="ARBA" id="ARBA00022676"/>
    </source>
</evidence>
<dbReference type="PANTHER" id="PTHR22916:SF51">
    <property type="entry name" value="GLYCOSYLTRANSFERASE EPSH-RELATED"/>
    <property type="match status" value="1"/>
</dbReference>
<dbReference type="Pfam" id="PF00535">
    <property type="entry name" value="Glycos_transf_2"/>
    <property type="match status" value="1"/>
</dbReference>
<reference evidence="4 5" key="1">
    <citation type="submission" date="2018-04" db="EMBL/GenBank/DDBJ databases">
        <title>Genomic Encyclopedia of Type Strains, Phase IV (KMG-IV): sequencing the most valuable type-strain genomes for metagenomic binning, comparative biology and taxonomic classification.</title>
        <authorList>
            <person name="Goeker M."/>
        </authorList>
    </citation>
    <scope>NUCLEOTIDE SEQUENCE [LARGE SCALE GENOMIC DNA]</scope>
    <source>
        <strain evidence="4 5">DSM 26588</strain>
    </source>
</reference>
<dbReference type="AlphaFoldDB" id="A0A2U1BCD2"/>
<dbReference type="RefSeq" id="WP_116722591.1">
    <property type="nucleotide sequence ID" value="NZ_CP011524.1"/>
</dbReference>
<gene>
    <name evidence="4" type="ORF">C7373_11719</name>
</gene>
<evidence type="ECO:0000259" key="3">
    <source>
        <dbReference type="Pfam" id="PF00535"/>
    </source>
</evidence>
<dbReference type="GeneID" id="93230374"/>
<protein>
    <submittedName>
        <fullName evidence="4">Glycosyl transferase family 2</fullName>
    </submittedName>
</protein>
<accession>A0A2U1BCD2</accession>
<keyword evidence="2 4" id="KW-0808">Transferase</keyword>
<feature type="domain" description="Glycosyltransferase 2-like" evidence="3">
    <location>
        <begin position="6"/>
        <end position="146"/>
    </location>
</feature>
<dbReference type="InterPro" id="IPR001173">
    <property type="entry name" value="Glyco_trans_2-like"/>
</dbReference>
<comment type="caution">
    <text evidence="4">The sequence shown here is derived from an EMBL/GenBank/DDBJ whole genome shotgun (WGS) entry which is preliminary data.</text>
</comment>
<dbReference type="InterPro" id="IPR029044">
    <property type="entry name" value="Nucleotide-diphossugar_trans"/>
</dbReference>
<keyword evidence="1" id="KW-0328">Glycosyltransferase</keyword>
<dbReference type="OrthoDB" id="9785185at2"/>
<dbReference type="Proteomes" id="UP000245778">
    <property type="component" value="Unassembled WGS sequence"/>
</dbReference>
<organism evidence="4 5">
    <name type="scientific">Intestinimonas butyriciproducens</name>
    <dbReference type="NCBI Taxonomy" id="1297617"/>
    <lineage>
        <taxon>Bacteria</taxon>
        <taxon>Bacillati</taxon>
        <taxon>Bacillota</taxon>
        <taxon>Clostridia</taxon>
        <taxon>Eubacteriales</taxon>
        <taxon>Intestinimonas</taxon>
    </lineage>
</organism>
<dbReference type="Gene3D" id="3.90.550.10">
    <property type="entry name" value="Spore Coat Polysaccharide Biosynthesis Protein SpsA, Chain A"/>
    <property type="match status" value="1"/>
</dbReference>
<name>A0A2U1BCD2_9FIRM</name>
<dbReference type="EMBL" id="QEKK01000017">
    <property type="protein sequence ID" value="PVY46312.1"/>
    <property type="molecule type" value="Genomic_DNA"/>
</dbReference>
<evidence type="ECO:0000313" key="5">
    <source>
        <dbReference type="Proteomes" id="UP000245778"/>
    </source>
</evidence>
<evidence type="ECO:0000256" key="2">
    <source>
        <dbReference type="ARBA" id="ARBA00022679"/>
    </source>
</evidence>
<proteinExistence type="predicted"/>